<reference evidence="1" key="1">
    <citation type="submission" date="2019-10" db="EMBL/GenBank/DDBJ databases">
        <authorList>
            <consortium name="DOE Joint Genome Institute"/>
            <person name="Kuo A."/>
            <person name="Miyauchi S."/>
            <person name="Kiss E."/>
            <person name="Drula E."/>
            <person name="Kohler A."/>
            <person name="Sanchez-Garcia M."/>
            <person name="Andreopoulos B."/>
            <person name="Barry K.W."/>
            <person name="Bonito G."/>
            <person name="Buee M."/>
            <person name="Carver A."/>
            <person name="Chen C."/>
            <person name="Cichocki N."/>
            <person name="Clum A."/>
            <person name="Culley D."/>
            <person name="Crous P.W."/>
            <person name="Fauchery L."/>
            <person name="Girlanda M."/>
            <person name="Hayes R."/>
            <person name="Keri Z."/>
            <person name="Labutti K."/>
            <person name="Lipzen A."/>
            <person name="Lombard V."/>
            <person name="Magnuson J."/>
            <person name="Maillard F."/>
            <person name="Morin E."/>
            <person name="Murat C."/>
            <person name="Nolan M."/>
            <person name="Ohm R."/>
            <person name="Pangilinan J."/>
            <person name="Pereira M."/>
            <person name="Perotto S."/>
            <person name="Peter M."/>
            <person name="Riley R."/>
            <person name="Sitrit Y."/>
            <person name="Stielow B."/>
            <person name="Szollosi G."/>
            <person name="Zifcakova L."/>
            <person name="Stursova M."/>
            <person name="Spatafora J.W."/>
            <person name="Tedersoo L."/>
            <person name="Vaario L.-M."/>
            <person name="Yamada A."/>
            <person name="Yan M."/>
            <person name="Wang P."/>
            <person name="Xu J."/>
            <person name="Bruns T."/>
            <person name="Baldrian P."/>
            <person name="Vilgalys R."/>
            <person name="Henrissat B."/>
            <person name="Grigoriev I.V."/>
            <person name="Hibbett D."/>
            <person name="Nagy L.G."/>
            <person name="Martin F.M."/>
        </authorList>
    </citation>
    <scope>NUCLEOTIDE SEQUENCE</scope>
    <source>
        <strain evidence="1">P2</strain>
    </source>
</reference>
<gene>
    <name evidence="1" type="ORF">BDM02DRAFT_1219843</name>
</gene>
<dbReference type="Proteomes" id="UP000886501">
    <property type="component" value="Unassembled WGS sequence"/>
</dbReference>
<sequence length="610" mass="69231">MDFTEPMETSESNDGYWDRGRTTTRKSTTEWIKANINEKPSSPDGWSTCAKTVQKYDENIVRNWKEEIDTLLVFAGLFSAIVTAFIIESYRWLSQNPQDTAVELLAEISAKLNGNTPTKRFEEPLTLAANNVPFSAPLSAVVINSLWFVSLVVALSSAFIGILVKQWLREYMRPVSATPIDALSLRQLHYQALKDWGVVETISFLPILLQFSLALFLVGLLYLLWTLHNVVAGILTAVIAAVFVFYTATTVLPALHQTSCPYRSPQSWLFLRTASSINRLIFGEAGTRFRTWQDREIQPLRRSSLTKRTMNALLWIDKAVWDTEVLNSISLCLADLRTGFSDPALQFVHRVMAYRVGTSAEALKDTVLHSTPLSSLSADHPLVVFRLRIDKLRGQRLRRILMDSLLWQWSIGSELIHTTPVLSKLLDILATINVLPEFQDSFSADDDLPKRTIICLLRLLEQDLSANPLCSQVQNKALEILAYLSYRTPPACLQEVLLDMITAARGSYNTGPVFLGISTTLIRILARWGVTSFSDPETHREFTLLVRDMRRYFEWCTEQNIPFGYDIVDRWIKRMEMVISRFALTYEDKQELKAIITALEKGSAFGLTIK</sequence>
<keyword evidence="2" id="KW-1185">Reference proteome</keyword>
<dbReference type="EMBL" id="MU117980">
    <property type="protein sequence ID" value="KAF9650923.1"/>
    <property type="molecule type" value="Genomic_DNA"/>
</dbReference>
<organism evidence="1 2">
    <name type="scientific">Thelephora ganbajun</name>
    <name type="common">Ganba fungus</name>
    <dbReference type="NCBI Taxonomy" id="370292"/>
    <lineage>
        <taxon>Eukaryota</taxon>
        <taxon>Fungi</taxon>
        <taxon>Dikarya</taxon>
        <taxon>Basidiomycota</taxon>
        <taxon>Agaricomycotina</taxon>
        <taxon>Agaricomycetes</taxon>
        <taxon>Thelephorales</taxon>
        <taxon>Thelephoraceae</taxon>
        <taxon>Thelephora</taxon>
    </lineage>
</organism>
<accession>A0ACB6ZNC9</accession>
<evidence type="ECO:0000313" key="2">
    <source>
        <dbReference type="Proteomes" id="UP000886501"/>
    </source>
</evidence>
<protein>
    <submittedName>
        <fullName evidence="1">Uncharacterized protein</fullName>
    </submittedName>
</protein>
<name>A0ACB6ZNC9_THEGA</name>
<evidence type="ECO:0000313" key="1">
    <source>
        <dbReference type="EMBL" id="KAF9650923.1"/>
    </source>
</evidence>
<comment type="caution">
    <text evidence="1">The sequence shown here is derived from an EMBL/GenBank/DDBJ whole genome shotgun (WGS) entry which is preliminary data.</text>
</comment>
<reference evidence="1" key="2">
    <citation type="journal article" date="2020" name="Nat. Commun.">
        <title>Large-scale genome sequencing of mycorrhizal fungi provides insights into the early evolution of symbiotic traits.</title>
        <authorList>
            <person name="Miyauchi S."/>
            <person name="Kiss E."/>
            <person name="Kuo A."/>
            <person name="Drula E."/>
            <person name="Kohler A."/>
            <person name="Sanchez-Garcia M."/>
            <person name="Morin E."/>
            <person name="Andreopoulos B."/>
            <person name="Barry K.W."/>
            <person name="Bonito G."/>
            <person name="Buee M."/>
            <person name="Carver A."/>
            <person name="Chen C."/>
            <person name="Cichocki N."/>
            <person name="Clum A."/>
            <person name="Culley D."/>
            <person name="Crous P.W."/>
            <person name="Fauchery L."/>
            <person name="Girlanda M."/>
            <person name="Hayes R.D."/>
            <person name="Keri Z."/>
            <person name="LaButti K."/>
            <person name="Lipzen A."/>
            <person name="Lombard V."/>
            <person name="Magnuson J."/>
            <person name="Maillard F."/>
            <person name="Murat C."/>
            <person name="Nolan M."/>
            <person name="Ohm R.A."/>
            <person name="Pangilinan J."/>
            <person name="Pereira M.F."/>
            <person name="Perotto S."/>
            <person name="Peter M."/>
            <person name="Pfister S."/>
            <person name="Riley R."/>
            <person name="Sitrit Y."/>
            <person name="Stielow J.B."/>
            <person name="Szollosi G."/>
            <person name="Zifcakova L."/>
            <person name="Stursova M."/>
            <person name="Spatafora J.W."/>
            <person name="Tedersoo L."/>
            <person name="Vaario L.M."/>
            <person name="Yamada A."/>
            <person name="Yan M."/>
            <person name="Wang P."/>
            <person name="Xu J."/>
            <person name="Bruns T."/>
            <person name="Baldrian P."/>
            <person name="Vilgalys R."/>
            <person name="Dunand C."/>
            <person name="Henrissat B."/>
            <person name="Grigoriev I.V."/>
            <person name="Hibbett D."/>
            <person name="Nagy L.G."/>
            <person name="Martin F.M."/>
        </authorList>
    </citation>
    <scope>NUCLEOTIDE SEQUENCE</scope>
    <source>
        <strain evidence="1">P2</strain>
    </source>
</reference>
<proteinExistence type="predicted"/>